<dbReference type="Proteomes" id="UP000664169">
    <property type="component" value="Unassembled WGS sequence"/>
</dbReference>
<keyword evidence="1" id="KW-0175">Coiled coil</keyword>
<gene>
    <name evidence="4" type="ORF">GOMPHAMPRED_003909</name>
</gene>
<comment type="caution">
    <text evidence="4">The sequence shown here is derived from an EMBL/GenBank/DDBJ whole genome shotgun (WGS) entry which is preliminary data.</text>
</comment>
<evidence type="ECO:0000313" key="5">
    <source>
        <dbReference type="Proteomes" id="UP000664169"/>
    </source>
</evidence>
<feature type="compositionally biased region" description="Basic and acidic residues" evidence="2">
    <location>
        <begin position="179"/>
        <end position="190"/>
    </location>
</feature>
<dbReference type="OrthoDB" id="5383703at2759"/>
<keyword evidence="5" id="KW-1185">Reference proteome</keyword>
<feature type="compositionally biased region" description="Basic and acidic residues" evidence="2">
    <location>
        <begin position="157"/>
        <end position="167"/>
    </location>
</feature>
<evidence type="ECO:0000256" key="1">
    <source>
        <dbReference type="SAM" id="Coils"/>
    </source>
</evidence>
<feature type="region of interest" description="Disordered" evidence="2">
    <location>
        <begin position="1"/>
        <end position="28"/>
    </location>
</feature>
<dbReference type="EMBL" id="CAJPDQ010000023">
    <property type="protein sequence ID" value="CAF9925510.1"/>
    <property type="molecule type" value="Genomic_DNA"/>
</dbReference>
<reference evidence="4" key="1">
    <citation type="submission" date="2021-03" db="EMBL/GenBank/DDBJ databases">
        <authorList>
            <person name="Tagirdzhanova G."/>
        </authorList>
    </citation>
    <scope>NUCLEOTIDE SEQUENCE</scope>
</reference>
<feature type="region of interest" description="Disordered" evidence="2">
    <location>
        <begin position="478"/>
        <end position="517"/>
    </location>
</feature>
<dbReference type="Pfam" id="PF11500">
    <property type="entry name" value="Cut12"/>
    <property type="match status" value="1"/>
</dbReference>
<feature type="coiled-coil region" evidence="1">
    <location>
        <begin position="272"/>
        <end position="337"/>
    </location>
</feature>
<dbReference type="InterPro" id="IPR021589">
    <property type="entry name" value="Cut12"/>
</dbReference>
<feature type="domain" description="Spindle pole body-associated protein cut12" evidence="3">
    <location>
        <begin position="218"/>
        <end position="307"/>
    </location>
</feature>
<feature type="compositionally biased region" description="Basic residues" evidence="2">
    <location>
        <begin position="496"/>
        <end position="506"/>
    </location>
</feature>
<feature type="region of interest" description="Disordered" evidence="2">
    <location>
        <begin position="42"/>
        <end position="104"/>
    </location>
</feature>
<protein>
    <recommendedName>
        <fullName evidence="3">Spindle pole body-associated protein cut12 domain-containing protein</fullName>
    </recommendedName>
</protein>
<proteinExistence type="predicted"/>
<name>A0A8H3ILP6_9LECA</name>
<organism evidence="4 5">
    <name type="scientific">Gomphillus americanus</name>
    <dbReference type="NCBI Taxonomy" id="1940652"/>
    <lineage>
        <taxon>Eukaryota</taxon>
        <taxon>Fungi</taxon>
        <taxon>Dikarya</taxon>
        <taxon>Ascomycota</taxon>
        <taxon>Pezizomycotina</taxon>
        <taxon>Lecanoromycetes</taxon>
        <taxon>OSLEUM clade</taxon>
        <taxon>Ostropomycetidae</taxon>
        <taxon>Ostropales</taxon>
        <taxon>Graphidaceae</taxon>
        <taxon>Gomphilloideae</taxon>
        <taxon>Gomphillus</taxon>
    </lineage>
</organism>
<evidence type="ECO:0000313" key="4">
    <source>
        <dbReference type="EMBL" id="CAF9925510.1"/>
    </source>
</evidence>
<dbReference type="AlphaFoldDB" id="A0A8H3ILP6"/>
<accession>A0A8H3ILP6</accession>
<feature type="coiled-coil region" evidence="1">
    <location>
        <begin position="363"/>
        <end position="390"/>
    </location>
</feature>
<sequence length="658" mass="73466">MLGWVTGATRSQQDENIDPDDTPDTPAHVFAARAFKSLLFGTPAPSDAKIERPKRLSRLSTLSDSPHRHSTDNVLDPPARPPMQPRHSDPMASPSKGILVAPGSISTKRKSVTFGALGRDLNVAQDFAELGRRQMEDALPSPIPSPVKVKSSASQQDLRRTLFEERTGSSGGGKGTIPEYKRQAEADNGNRRNAIPAAQTTEEPMLDIQPGRSVGMPLEEQTIDLNQPRSTSGQHWKREYERDHGNSKAEMKRLIQYNQMTKSYAEKRDRDAVTMTQRLNAAETKAKSLEKKMQKLTAQLMDVKTQGGDQDAILNEVANQTAEVMKYQSKAERYRAALRRNEVLQSNTDDEEETVQRAPSTEVANLRSKLARLKVAADKAESHASKMEKENTVLSDRIKQIKTARTLQEQQYDEMSSRLKKKEGRLQEDNLRLGKELRIAKAEAASLKEQILAMSPSNPISVQTKSQHAQEKLFDLSYSRLANESTPPTSDEERRSKIKPSPRKKSSLPESPSLDFSLTKETYLQMPNRTQLQKSQGSELDDTFLLPKSTLQPTQKACEPRSPLKQLATATAVPSFNTETDVCIEFNTDFPPTPAILNDPIPSPRKSSPLMKSFIDDLGSRRPVPPERIAAARKRLEEKAAARRGTPKYGRVRDMMLN</sequence>
<evidence type="ECO:0000256" key="2">
    <source>
        <dbReference type="SAM" id="MobiDB-lite"/>
    </source>
</evidence>
<evidence type="ECO:0000259" key="3">
    <source>
        <dbReference type="Pfam" id="PF11500"/>
    </source>
</evidence>
<feature type="region of interest" description="Disordered" evidence="2">
    <location>
        <begin position="137"/>
        <end position="213"/>
    </location>
</feature>
<feature type="compositionally biased region" description="Polar residues" evidence="2">
    <location>
        <begin position="480"/>
        <end position="489"/>
    </location>
</feature>